<evidence type="ECO:0000313" key="8">
    <source>
        <dbReference type="RefSeq" id="XP_034066569.1"/>
    </source>
</evidence>
<dbReference type="RefSeq" id="XP_034066569.1">
    <property type="nucleotide sequence ID" value="XM_034210678.1"/>
</dbReference>
<dbReference type="Gene3D" id="3.90.320.10">
    <property type="match status" value="1"/>
</dbReference>
<protein>
    <submittedName>
        <fullName evidence="8">Uncharacterized protein LOC117542824 isoform X2</fullName>
    </submittedName>
</protein>
<evidence type="ECO:0000256" key="4">
    <source>
        <dbReference type="ARBA" id="ARBA00022839"/>
    </source>
</evidence>
<feature type="domain" description="SWIM-type" evidence="6">
    <location>
        <begin position="118"/>
        <end position="154"/>
    </location>
</feature>
<accession>A0A6P8TQN9</accession>
<dbReference type="GO" id="GO:0008270">
    <property type="term" value="F:zinc ion binding"/>
    <property type="evidence" value="ECO:0007669"/>
    <property type="project" value="UniProtKB-KW"/>
</dbReference>
<evidence type="ECO:0000313" key="7">
    <source>
        <dbReference type="Proteomes" id="UP000515161"/>
    </source>
</evidence>
<keyword evidence="1" id="KW-0540">Nuclease</keyword>
<organism evidence="7 8">
    <name type="scientific">Gymnodraco acuticeps</name>
    <name type="common">Antarctic dragonfish</name>
    <dbReference type="NCBI Taxonomy" id="8218"/>
    <lineage>
        <taxon>Eukaryota</taxon>
        <taxon>Metazoa</taxon>
        <taxon>Chordata</taxon>
        <taxon>Craniata</taxon>
        <taxon>Vertebrata</taxon>
        <taxon>Euteleostomi</taxon>
        <taxon>Actinopterygii</taxon>
        <taxon>Neopterygii</taxon>
        <taxon>Teleostei</taxon>
        <taxon>Neoteleostei</taxon>
        <taxon>Acanthomorphata</taxon>
        <taxon>Eupercaria</taxon>
        <taxon>Perciformes</taxon>
        <taxon>Notothenioidei</taxon>
        <taxon>Bathydraconidae</taxon>
        <taxon>Gymnodraco</taxon>
    </lineage>
</organism>
<sequence>MEDTDYVKQLNEPARRRYREKITAHIGYDPYQLKKSDFSRDLSDLPAVEAMDITSYLVLHTSYYTASQMKAYKSMEAFNYFVCGWVNDLGTKTALNKCRLVFARVNHSQRSGETPLKTWIVAKEDGEVVTAHCNCMAGLSESCSHVGAVLFAIKAGVKMRETASCTTEKCKWLMPSHVKKIPAAPVAMIDFSSAKSKKQNLDDAIAGRTGEKHTFQRPTVQGSKLERGSERYMQFFKTLSRNSPRSAALMSREPYYREFVPKSVSKHPKPLPQYRTQEMLQLSPTELQNACQDFRQEELTQPQVQVVEEETRNQSLSPIWFSQRAGRITASRLKQVLQTSLAQPSKSLIKSICYPEAHKFSTAATRYLLGIREPIRMEYSPRPWYN</sequence>
<dbReference type="InterPro" id="IPR011604">
    <property type="entry name" value="PDDEXK-like_dom_sf"/>
</dbReference>
<evidence type="ECO:0000256" key="3">
    <source>
        <dbReference type="ARBA" id="ARBA00022801"/>
    </source>
</evidence>
<dbReference type="Pfam" id="PF01771">
    <property type="entry name" value="Viral_alk_exo"/>
    <property type="match status" value="1"/>
</dbReference>
<dbReference type="PROSITE" id="PS50966">
    <property type="entry name" value="ZF_SWIM"/>
    <property type="match status" value="1"/>
</dbReference>
<dbReference type="AlphaFoldDB" id="A0A6P8TQN9"/>
<dbReference type="GO" id="GO:0004519">
    <property type="term" value="F:endonuclease activity"/>
    <property type="evidence" value="ECO:0007669"/>
    <property type="project" value="UniProtKB-KW"/>
</dbReference>
<dbReference type="InterPro" id="IPR034720">
    <property type="entry name" value="Viral_alk_exo"/>
</dbReference>
<keyword evidence="4" id="KW-0269">Exonuclease</keyword>
<dbReference type="Proteomes" id="UP000515161">
    <property type="component" value="Unplaced"/>
</dbReference>
<keyword evidence="7" id="KW-1185">Reference proteome</keyword>
<dbReference type="InterPro" id="IPR007527">
    <property type="entry name" value="Znf_SWIM"/>
</dbReference>
<keyword evidence="2" id="KW-0255">Endonuclease</keyword>
<dbReference type="GeneID" id="117542824"/>
<keyword evidence="3" id="KW-0378">Hydrolase</keyword>
<proteinExistence type="predicted"/>
<reference evidence="8" key="1">
    <citation type="submission" date="2025-08" db="UniProtKB">
        <authorList>
            <consortium name="RefSeq"/>
        </authorList>
    </citation>
    <scope>IDENTIFICATION</scope>
</reference>
<evidence type="ECO:0000256" key="2">
    <source>
        <dbReference type="ARBA" id="ARBA00022759"/>
    </source>
</evidence>
<dbReference type="PANTHER" id="PTHR47526">
    <property type="entry name" value="ATP-DEPENDENT DNA HELICASE"/>
    <property type="match status" value="1"/>
</dbReference>
<gene>
    <name evidence="8" type="primary">LOC117542824</name>
</gene>
<evidence type="ECO:0000256" key="1">
    <source>
        <dbReference type="ARBA" id="ARBA00022722"/>
    </source>
</evidence>
<keyword evidence="5" id="KW-0863">Zinc-finger</keyword>
<evidence type="ECO:0000259" key="6">
    <source>
        <dbReference type="PROSITE" id="PS50966"/>
    </source>
</evidence>
<evidence type="ECO:0000256" key="5">
    <source>
        <dbReference type="PROSITE-ProRule" id="PRU00325"/>
    </source>
</evidence>
<dbReference type="GO" id="GO:0004527">
    <property type="term" value="F:exonuclease activity"/>
    <property type="evidence" value="ECO:0007669"/>
    <property type="project" value="UniProtKB-KW"/>
</dbReference>
<name>A0A6P8TQN9_GYMAC</name>
<keyword evidence="5" id="KW-0862">Zinc</keyword>
<keyword evidence="5" id="KW-0479">Metal-binding</keyword>
<dbReference type="PANTHER" id="PTHR47526:SF4">
    <property type="entry name" value="SWIM-TYPE DOMAIN-CONTAINING PROTEIN"/>
    <property type="match status" value="1"/>
</dbReference>